<protein>
    <submittedName>
        <fullName evidence="9">Siderophore iron transporter</fullName>
    </submittedName>
</protein>
<reference evidence="10" key="1">
    <citation type="journal article" date="2014" name="Genome Announc.">
        <title>Draft genome sequence of the formaldehyde-resistant fungus Byssochlamys spectabilis No. 5 (anamorph Paecilomyces variotii No. 5) (NBRC109023).</title>
        <authorList>
            <person name="Oka T."/>
            <person name="Ekino K."/>
            <person name="Fukuda K."/>
            <person name="Nomura Y."/>
        </authorList>
    </citation>
    <scope>NUCLEOTIDE SEQUENCE [LARGE SCALE GENOMIC DNA]</scope>
    <source>
        <strain evidence="10">No. 5 / NBRC 109023</strain>
    </source>
</reference>
<dbReference type="EMBL" id="BAUL01000126">
    <property type="protein sequence ID" value="GAD95404.1"/>
    <property type="molecule type" value="Genomic_DNA"/>
</dbReference>
<name>V5FDN5_BYSSN</name>
<comment type="caution">
    <text evidence="9">The sequence shown here is derived from an EMBL/GenBank/DDBJ whole genome shotgun (WGS) entry which is preliminary data.</text>
</comment>
<keyword evidence="5 7" id="KW-0472">Membrane</keyword>
<feature type="transmembrane region" description="Helical" evidence="7">
    <location>
        <begin position="427"/>
        <end position="446"/>
    </location>
</feature>
<keyword evidence="2" id="KW-0813">Transport</keyword>
<dbReference type="PANTHER" id="PTHR23501:SF109">
    <property type="entry name" value="MAJOR FACILITATOR SUPERFAMILY (MFS) PROFILE DOMAIN-CONTAINING PROTEIN-RELATED"/>
    <property type="match status" value="1"/>
</dbReference>
<feature type="domain" description="Major facilitator superfamily (MFS) profile" evidence="8">
    <location>
        <begin position="181"/>
        <end position="706"/>
    </location>
</feature>
<feature type="transmembrane region" description="Helical" evidence="7">
    <location>
        <begin position="236"/>
        <end position="254"/>
    </location>
</feature>
<keyword evidence="3 7" id="KW-0812">Transmembrane</keyword>
<evidence type="ECO:0000256" key="7">
    <source>
        <dbReference type="SAM" id="Phobius"/>
    </source>
</evidence>
<feature type="transmembrane region" description="Helical" evidence="7">
    <location>
        <begin position="396"/>
        <end position="415"/>
    </location>
</feature>
<feature type="transmembrane region" description="Helical" evidence="7">
    <location>
        <begin position="561"/>
        <end position="579"/>
    </location>
</feature>
<feature type="transmembrane region" description="Helical" evidence="7">
    <location>
        <begin position="71"/>
        <end position="92"/>
    </location>
</feature>
<evidence type="ECO:0000256" key="6">
    <source>
        <dbReference type="SAM" id="MobiDB-lite"/>
    </source>
</evidence>
<gene>
    <name evidence="9" type="ORF">PVAR5_4047</name>
</gene>
<dbReference type="GO" id="GO:0005886">
    <property type="term" value="C:plasma membrane"/>
    <property type="evidence" value="ECO:0007669"/>
    <property type="project" value="TreeGrafter"/>
</dbReference>
<dbReference type="Proteomes" id="UP000018001">
    <property type="component" value="Unassembled WGS sequence"/>
</dbReference>
<keyword evidence="10" id="KW-1185">Reference proteome</keyword>
<feature type="transmembrane region" description="Helical" evidence="7">
    <location>
        <begin position="530"/>
        <end position="549"/>
    </location>
</feature>
<dbReference type="Pfam" id="PF06609">
    <property type="entry name" value="TRI12"/>
    <property type="match status" value="1"/>
</dbReference>
<dbReference type="HOGENOM" id="CLU_378540_0_0_1"/>
<evidence type="ECO:0000256" key="2">
    <source>
        <dbReference type="ARBA" id="ARBA00022448"/>
    </source>
</evidence>
<feature type="compositionally biased region" description="Basic and acidic residues" evidence="6">
    <location>
        <begin position="7"/>
        <end position="16"/>
    </location>
</feature>
<feature type="transmembrane region" description="Helical" evidence="7">
    <location>
        <begin position="355"/>
        <end position="376"/>
    </location>
</feature>
<evidence type="ECO:0000259" key="8">
    <source>
        <dbReference type="PROSITE" id="PS50850"/>
    </source>
</evidence>
<dbReference type="InterPro" id="IPR010573">
    <property type="entry name" value="MFS_Str1/Tri12-like"/>
</dbReference>
<comment type="subcellular location">
    <subcellularLocation>
        <location evidence="1">Membrane</location>
        <topology evidence="1">Multi-pass membrane protein</topology>
    </subcellularLocation>
</comment>
<dbReference type="InterPro" id="IPR036259">
    <property type="entry name" value="MFS_trans_sf"/>
</dbReference>
<dbReference type="SUPFAM" id="SSF103473">
    <property type="entry name" value="MFS general substrate transporter"/>
    <property type="match status" value="1"/>
</dbReference>
<dbReference type="PANTHER" id="PTHR23501">
    <property type="entry name" value="MAJOR FACILITATOR SUPERFAMILY"/>
    <property type="match status" value="1"/>
</dbReference>
<dbReference type="InterPro" id="IPR020846">
    <property type="entry name" value="MFS_dom"/>
</dbReference>
<dbReference type="GO" id="GO:0022857">
    <property type="term" value="F:transmembrane transporter activity"/>
    <property type="evidence" value="ECO:0007669"/>
    <property type="project" value="InterPro"/>
</dbReference>
<accession>V5FDN5</accession>
<proteinExistence type="predicted"/>
<dbReference type="InParanoid" id="V5FDN5"/>
<feature type="transmembrane region" description="Helical" evidence="7">
    <location>
        <begin position="506"/>
        <end position="524"/>
    </location>
</feature>
<dbReference type="PROSITE" id="PS50850">
    <property type="entry name" value="MFS"/>
    <property type="match status" value="1"/>
</dbReference>
<feature type="transmembrane region" description="Helical" evidence="7">
    <location>
        <begin position="684"/>
        <end position="703"/>
    </location>
</feature>
<evidence type="ECO:0000256" key="5">
    <source>
        <dbReference type="ARBA" id="ARBA00023136"/>
    </source>
</evidence>
<dbReference type="AlphaFoldDB" id="V5FDN5"/>
<evidence type="ECO:0000256" key="1">
    <source>
        <dbReference type="ARBA" id="ARBA00004141"/>
    </source>
</evidence>
<evidence type="ECO:0000313" key="9">
    <source>
        <dbReference type="EMBL" id="GAD95404.1"/>
    </source>
</evidence>
<feature type="region of interest" description="Disordered" evidence="6">
    <location>
        <begin position="1"/>
        <end position="29"/>
    </location>
</feature>
<evidence type="ECO:0000313" key="10">
    <source>
        <dbReference type="Proteomes" id="UP000018001"/>
    </source>
</evidence>
<sequence length="732" mass="80959">MQLATYPHHDKGHTELSEGGQRISDEHAEPDVEMTVYDQKRRPRCAPADTLSTTYRPTVPDIQYLHLYTSWQFIMVFISVSLGFTASFLGMVNSWSGGQVLIPVSLAIDSAEEIIAPLDLLGISSAVNLTIIESSLNMTRIASGLNITRIASSINVEDLIYSGLFEGNLTEIVSDLNVTGSISGLNLTKILSGVDLRVFVSGIHLKQLLHGLNLKVFIPELLYEFPRGVDQVKEGLWTYPTLIFAQAISSVFFGRLSDYVGRRWVFLFGNLVSFVEFLATGRAKEGSSIAGLTGMIGIGTGIQILGPWLALAELVPIRHRFTVTAICVSLFAPLLALHVAIANAFFMFTDETWRWCYYLNAIFSFLSLIGLFFSYHPPTYYQLHNDPTEKPPSKDWLGLLVLIVAVGLITYSLGWGKLILSWSSADVISVLAIGAVALLGFLLYEYKFGTDNSAYPTYLIRNYAHVSHVVLASLGSLILLFAPIAQLLIFLTVTPRFGVQGAWEKLWGTGLVFGFILAAIFLLRPKHLKWHAVISTAFGMLFLAGIQGLHDPDQYRTSMAFLFISGVGHGYATIVTYVAGPMTARKRDIGFVVGLISGFRSLSFAVVRAVIFTLYINIARGNIQRIIPPALAHSGPLSSTLQTTLHGLALTQKTHNIKDLLKLPIAHTLIHALSESFLKTWHRVVPICYIYLLGTFVISVFTSNMDGYLSDHMITRLNRGSLFRLSRRISRE</sequence>
<feature type="transmembrane region" description="Helical" evidence="7">
    <location>
        <begin position="291"/>
        <end position="311"/>
    </location>
</feature>
<evidence type="ECO:0000256" key="4">
    <source>
        <dbReference type="ARBA" id="ARBA00022989"/>
    </source>
</evidence>
<feature type="transmembrane region" description="Helical" evidence="7">
    <location>
        <begin position="466"/>
        <end position="494"/>
    </location>
</feature>
<dbReference type="Gene3D" id="1.20.1250.20">
    <property type="entry name" value="MFS general substrate transporter like domains"/>
    <property type="match status" value="1"/>
</dbReference>
<organism evidence="9 10">
    <name type="scientific">Byssochlamys spectabilis (strain No. 5 / NBRC 109023)</name>
    <name type="common">Paecilomyces variotii</name>
    <dbReference type="NCBI Taxonomy" id="1356009"/>
    <lineage>
        <taxon>Eukaryota</taxon>
        <taxon>Fungi</taxon>
        <taxon>Dikarya</taxon>
        <taxon>Ascomycota</taxon>
        <taxon>Pezizomycotina</taxon>
        <taxon>Eurotiomycetes</taxon>
        <taxon>Eurotiomycetidae</taxon>
        <taxon>Eurotiales</taxon>
        <taxon>Thermoascaceae</taxon>
        <taxon>Paecilomyces</taxon>
    </lineage>
</organism>
<dbReference type="eggNOG" id="KOG0254">
    <property type="taxonomic scope" value="Eukaryota"/>
</dbReference>
<evidence type="ECO:0000256" key="3">
    <source>
        <dbReference type="ARBA" id="ARBA00022692"/>
    </source>
</evidence>
<feature type="transmembrane region" description="Helical" evidence="7">
    <location>
        <begin position="323"/>
        <end position="348"/>
    </location>
</feature>
<feature type="transmembrane region" description="Helical" evidence="7">
    <location>
        <begin position="260"/>
        <end position="279"/>
    </location>
</feature>
<keyword evidence="4 7" id="KW-1133">Transmembrane helix</keyword>
<dbReference type="OrthoDB" id="4161376at2759"/>
<feature type="transmembrane region" description="Helical" evidence="7">
    <location>
        <begin position="591"/>
        <end position="616"/>
    </location>
</feature>